<dbReference type="EMBL" id="BMJH01000003">
    <property type="protein sequence ID" value="GGC74363.1"/>
    <property type="molecule type" value="Genomic_DNA"/>
</dbReference>
<keyword evidence="16" id="KW-1185">Reference proteome</keyword>
<reference evidence="15" key="1">
    <citation type="journal article" date="2014" name="Int. J. Syst. Evol. Microbiol.">
        <title>Complete genome sequence of Corynebacterium casei LMG S-19264T (=DSM 44701T), isolated from a smear-ripened cheese.</title>
        <authorList>
            <consortium name="US DOE Joint Genome Institute (JGI-PGF)"/>
            <person name="Walter F."/>
            <person name="Albersmeier A."/>
            <person name="Kalinowski J."/>
            <person name="Ruckert C."/>
        </authorList>
    </citation>
    <scope>NUCLEOTIDE SEQUENCE</scope>
    <source>
        <strain evidence="15">CGMCC 1.15478</strain>
    </source>
</reference>
<keyword evidence="8" id="KW-1278">Translocase</keyword>
<dbReference type="CDD" id="cd07346">
    <property type="entry name" value="ABC_6TM_exporters"/>
    <property type="match status" value="1"/>
</dbReference>
<dbReference type="PANTHER" id="PTHR24221:SF654">
    <property type="entry name" value="ATP-BINDING CASSETTE SUB-FAMILY B MEMBER 6"/>
    <property type="match status" value="1"/>
</dbReference>
<protein>
    <submittedName>
        <fullName evidence="15">ABC transporter permease</fullName>
    </submittedName>
</protein>
<feature type="transmembrane region" description="Helical" evidence="12">
    <location>
        <begin position="148"/>
        <end position="167"/>
    </location>
</feature>
<feature type="transmembrane region" description="Helical" evidence="12">
    <location>
        <begin position="33"/>
        <end position="53"/>
    </location>
</feature>
<evidence type="ECO:0000256" key="7">
    <source>
        <dbReference type="ARBA" id="ARBA00022840"/>
    </source>
</evidence>
<dbReference type="SUPFAM" id="SSF52540">
    <property type="entry name" value="P-loop containing nucleoside triphosphate hydrolases"/>
    <property type="match status" value="1"/>
</dbReference>
<evidence type="ECO:0000256" key="1">
    <source>
        <dbReference type="ARBA" id="ARBA00004429"/>
    </source>
</evidence>
<dbReference type="InterPro" id="IPR003593">
    <property type="entry name" value="AAA+_ATPase"/>
</dbReference>
<dbReference type="Pfam" id="PF00664">
    <property type="entry name" value="ABC_membrane"/>
    <property type="match status" value="1"/>
</dbReference>
<dbReference type="InterPro" id="IPR003439">
    <property type="entry name" value="ABC_transporter-like_ATP-bd"/>
</dbReference>
<evidence type="ECO:0000256" key="5">
    <source>
        <dbReference type="ARBA" id="ARBA00022692"/>
    </source>
</evidence>
<dbReference type="Pfam" id="PF00005">
    <property type="entry name" value="ABC_tran"/>
    <property type="match status" value="1"/>
</dbReference>
<evidence type="ECO:0000259" key="14">
    <source>
        <dbReference type="PROSITE" id="PS50929"/>
    </source>
</evidence>
<feature type="transmembrane region" description="Helical" evidence="12">
    <location>
        <begin position="73"/>
        <end position="95"/>
    </location>
</feature>
<dbReference type="InterPro" id="IPR011527">
    <property type="entry name" value="ABC1_TM_dom"/>
</dbReference>
<dbReference type="GO" id="GO:0034040">
    <property type="term" value="F:ATPase-coupled lipid transmembrane transporter activity"/>
    <property type="evidence" value="ECO:0007669"/>
    <property type="project" value="TreeGrafter"/>
</dbReference>
<dbReference type="Gene3D" id="1.20.1560.10">
    <property type="entry name" value="ABC transporter type 1, transmembrane domain"/>
    <property type="match status" value="1"/>
</dbReference>
<evidence type="ECO:0000313" key="16">
    <source>
        <dbReference type="Proteomes" id="UP000641514"/>
    </source>
</evidence>
<feature type="domain" description="ABC transporter" evidence="13">
    <location>
        <begin position="348"/>
        <end position="582"/>
    </location>
</feature>
<dbReference type="GO" id="GO:0016887">
    <property type="term" value="F:ATP hydrolysis activity"/>
    <property type="evidence" value="ECO:0007669"/>
    <property type="project" value="InterPro"/>
</dbReference>
<comment type="subcellular location">
    <subcellularLocation>
        <location evidence="1">Cell inner membrane</location>
        <topology evidence="1">Multi-pass membrane protein</topology>
    </subcellularLocation>
</comment>
<dbReference type="AlphaFoldDB" id="A0A916UJ62"/>
<dbReference type="GO" id="GO:0005524">
    <property type="term" value="F:ATP binding"/>
    <property type="evidence" value="ECO:0007669"/>
    <property type="project" value="UniProtKB-KW"/>
</dbReference>
<feature type="transmembrane region" description="Helical" evidence="12">
    <location>
        <begin position="173"/>
        <end position="192"/>
    </location>
</feature>
<dbReference type="GO" id="GO:0140359">
    <property type="term" value="F:ABC-type transporter activity"/>
    <property type="evidence" value="ECO:0007669"/>
    <property type="project" value="InterPro"/>
</dbReference>
<sequence length="603" mass="63877">MTAKTRTPGLPIATTKQAALWIRSQLAREPWRAALAVLFAVVGAAAILVPVYVLGRLVDDVLAGADTSVIGAVIVQILLAALAAGVLAGAANYLISKVGETVLANLRERALEHALLLPLPVLEKAGKGDLLSRINEDVAAIAKFVSNVLPAAVFSLTLVALSYVAIFSIDYRIGLGASIAVPFGLIVLWVYLPRVGPTIAAERVAMSARSQALVSGMQGLPTVHAYGLENDQLNHIDAASQRARARILSSTQGLSRVVSAGKIVQYIGLAVVFYISFVLIRDDQQITVGEATIVALLFYRLFAPMQNLLFSFNEIQAAVEGIRRLVGLINSEMVREKGSGTEPQGAGLELENLQFSYDGHTTVLHDVSISIAEGERVALVGSTGAGKTTVAAIAAGTLKPDRGQAKIGGVDLSELGSKTLRKHVAIISQEVHVFSGPLFEDLRLANPFADHDALHNALHTVGALHWVENLPEGIATMVGEGGYQLTAAQAQQVALARLVLADPAVAILDEATAEAGSAGAHELEHFAYEATQGRTALIVAHRLTQAARADRVVVLERGRVIEDGPHAKLLKSKGRYAELWSAWEGRAKDSVNDDDIEAQQAGT</sequence>
<feature type="transmembrane region" description="Helical" evidence="12">
    <location>
        <begin position="263"/>
        <end position="280"/>
    </location>
</feature>
<dbReference type="SUPFAM" id="SSF90123">
    <property type="entry name" value="ABC transporter transmembrane region"/>
    <property type="match status" value="1"/>
</dbReference>
<dbReference type="PROSITE" id="PS50929">
    <property type="entry name" value="ABC_TM1F"/>
    <property type="match status" value="1"/>
</dbReference>
<feature type="domain" description="ABC transmembrane type-1" evidence="14">
    <location>
        <begin position="34"/>
        <end position="317"/>
    </location>
</feature>
<evidence type="ECO:0000256" key="2">
    <source>
        <dbReference type="ARBA" id="ARBA00022448"/>
    </source>
</evidence>
<keyword evidence="6" id="KW-0547">Nucleotide-binding</keyword>
<dbReference type="FunFam" id="3.40.50.300:FF:001001">
    <property type="entry name" value="Multidrug ABC transporter ATP-binding protein"/>
    <property type="match status" value="1"/>
</dbReference>
<keyword evidence="2" id="KW-0813">Transport</keyword>
<name>A0A916UJ62_9ACTN</name>
<accession>A0A916UJ62</accession>
<evidence type="ECO:0000256" key="10">
    <source>
        <dbReference type="ARBA" id="ARBA00023136"/>
    </source>
</evidence>
<dbReference type="Proteomes" id="UP000641514">
    <property type="component" value="Unassembled WGS sequence"/>
</dbReference>
<keyword evidence="10 12" id="KW-0472">Membrane</keyword>
<organism evidence="15 16">
    <name type="scientific">Hoyosella rhizosphaerae</name>
    <dbReference type="NCBI Taxonomy" id="1755582"/>
    <lineage>
        <taxon>Bacteria</taxon>
        <taxon>Bacillati</taxon>
        <taxon>Actinomycetota</taxon>
        <taxon>Actinomycetes</taxon>
        <taxon>Mycobacteriales</taxon>
        <taxon>Hoyosellaceae</taxon>
        <taxon>Hoyosella</taxon>
    </lineage>
</organism>
<evidence type="ECO:0000313" key="15">
    <source>
        <dbReference type="EMBL" id="GGC74363.1"/>
    </source>
</evidence>
<proteinExistence type="inferred from homology"/>
<dbReference type="PROSITE" id="PS50893">
    <property type="entry name" value="ABC_TRANSPORTER_2"/>
    <property type="match status" value="1"/>
</dbReference>
<keyword evidence="9 12" id="KW-1133">Transmembrane helix</keyword>
<evidence type="ECO:0000256" key="11">
    <source>
        <dbReference type="ARBA" id="ARBA00023455"/>
    </source>
</evidence>
<evidence type="ECO:0000256" key="3">
    <source>
        <dbReference type="ARBA" id="ARBA00022475"/>
    </source>
</evidence>
<dbReference type="Gene3D" id="3.40.50.300">
    <property type="entry name" value="P-loop containing nucleotide triphosphate hydrolases"/>
    <property type="match status" value="1"/>
</dbReference>
<evidence type="ECO:0000256" key="12">
    <source>
        <dbReference type="SAM" id="Phobius"/>
    </source>
</evidence>
<dbReference type="InterPro" id="IPR039421">
    <property type="entry name" value="Type_1_exporter"/>
</dbReference>
<comment type="similarity">
    <text evidence="11">Belongs to the ABC transporter superfamily. Siderophore-Fe(3+) uptake transporter (SIUT) (TC 3.A.1.21) family.</text>
</comment>
<comment type="caution">
    <text evidence="15">The sequence shown here is derived from an EMBL/GenBank/DDBJ whole genome shotgun (WGS) entry which is preliminary data.</text>
</comment>
<keyword evidence="7" id="KW-0067">ATP-binding</keyword>
<dbReference type="GO" id="GO:0005886">
    <property type="term" value="C:plasma membrane"/>
    <property type="evidence" value="ECO:0007669"/>
    <property type="project" value="UniProtKB-SubCell"/>
</dbReference>
<evidence type="ECO:0000259" key="13">
    <source>
        <dbReference type="PROSITE" id="PS50893"/>
    </source>
</evidence>
<gene>
    <name evidence="15" type="ORF">GCM10011410_29550</name>
</gene>
<dbReference type="PANTHER" id="PTHR24221">
    <property type="entry name" value="ATP-BINDING CASSETTE SUB-FAMILY B"/>
    <property type="match status" value="1"/>
</dbReference>
<dbReference type="InterPro" id="IPR036640">
    <property type="entry name" value="ABC1_TM_sf"/>
</dbReference>
<dbReference type="InterPro" id="IPR027417">
    <property type="entry name" value="P-loop_NTPase"/>
</dbReference>
<evidence type="ECO:0000256" key="9">
    <source>
        <dbReference type="ARBA" id="ARBA00022989"/>
    </source>
</evidence>
<keyword evidence="5 12" id="KW-0812">Transmembrane</keyword>
<evidence type="ECO:0000256" key="4">
    <source>
        <dbReference type="ARBA" id="ARBA00022519"/>
    </source>
</evidence>
<dbReference type="SMART" id="SM00382">
    <property type="entry name" value="AAA"/>
    <property type="match status" value="1"/>
</dbReference>
<reference evidence="15" key="2">
    <citation type="submission" date="2020-09" db="EMBL/GenBank/DDBJ databases">
        <authorList>
            <person name="Sun Q."/>
            <person name="Zhou Y."/>
        </authorList>
    </citation>
    <scope>NUCLEOTIDE SEQUENCE</scope>
    <source>
        <strain evidence="15">CGMCC 1.15478</strain>
    </source>
</reference>
<keyword evidence="4" id="KW-0997">Cell inner membrane</keyword>
<evidence type="ECO:0000256" key="6">
    <source>
        <dbReference type="ARBA" id="ARBA00022741"/>
    </source>
</evidence>
<evidence type="ECO:0000256" key="8">
    <source>
        <dbReference type="ARBA" id="ARBA00022967"/>
    </source>
</evidence>
<keyword evidence="3" id="KW-1003">Cell membrane</keyword>
<dbReference type="RefSeq" id="WP_188676629.1">
    <property type="nucleotide sequence ID" value="NZ_BMJH01000003.1"/>
</dbReference>